<dbReference type="FunFam" id="1.10.10.60:FF:000007">
    <property type="entry name" value="Two-component response regulator"/>
    <property type="match status" value="1"/>
</dbReference>
<evidence type="ECO:0000313" key="10">
    <source>
        <dbReference type="Proteomes" id="UP000655225"/>
    </source>
</evidence>
<gene>
    <name evidence="9" type="ORF">HHK36_026025</name>
</gene>
<name>A0A834YPD9_TETSI</name>
<dbReference type="GO" id="GO:0003677">
    <property type="term" value="F:DNA binding"/>
    <property type="evidence" value="ECO:0007669"/>
    <property type="project" value="InterPro"/>
</dbReference>
<dbReference type="Proteomes" id="UP000655225">
    <property type="component" value="Unassembled WGS sequence"/>
</dbReference>
<dbReference type="GO" id="GO:0009736">
    <property type="term" value="P:cytokinin-activated signaling pathway"/>
    <property type="evidence" value="ECO:0007669"/>
    <property type="project" value="InterPro"/>
</dbReference>
<dbReference type="GO" id="GO:0000160">
    <property type="term" value="P:phosphorelay signal transduction system"/>
    <property type="evidence" value="ECO:0007669"/>
    <property type="project" value="UniProtKB-KW"/>
</dbReference>
<dbReference type="InterPro" id="IPR001789">
    <property type="entry name" value="Sig_transdc_resp-reg_receiver"/>
</dbReference>
<protein>
    <recommendedName>
        <fullName evidence="8">Response regulatory domain-containing protein</fullName>
    </recommendedName>
</protein>
<dbReference type="EMBL" id="JABCRI010000019">
    <property type="protein sequence ID" value="KAF8389331.1"/>
    <property type="molecule type" value="Genomic_DNA"/>
</dbReference>
<evidence type="ECO:0000313" key="9">
    <source>
        <dbReference type="EMBL" id="KAF8389331.1"/>
    </source>
</evidence>
<dbReference type="InterPro" id="IPR001005">
    <property type="entry name" value="SANT/Myb"/>
</dbReference>
<organism evidence="9 10">
    <name type="scientific">Tetracentron sinense</name>
    <name type="common">Spur-leaf</name>
    <dbReference type="NCBI Taxonomy" id="13715"/>
    <lineage>
        <taxon>Eukaryota</taxon>
        <taxon>Viridiplantae</taxon>
        <taxon>Streptophyta</taxon>
        <taxon>Embryophyta</taxon>
        <taxon>Tracheophyta</taxon>
        <taxon>Spermatophyta</taxon>
        <taxon>Magnoliopsida</taxon>
        <taxon>Trochodendrales</taxon>
        <taxon>Trochodendraceae</taxon>
        <taxon>Tetracentron</taxon>
    </lineage>
</organism>
<evidence type="ECO:0000256" key="6">
    <source>
        <dbReference type="PROSITE-ProRule" id="PRU00169"/>
    </source>
</evidence>
<dbReference type="GO" id="GO:0005634">
    <property type="term" value="C:nucleus"/>
    <property type="evidence" value="ECO:0007669"/>
    <property type="project" value="UniProtKB-SubCell"/>
</dbReference>
<dbReference type="PANTHER" id="PTHR43874">
    <property type="entry name" value="TWO-COMPONENT RESPONSE REGULATOR"/>
    <property type="match status" value="1"/>
</dbReference>
<keyword evidence="4" id="KW-0804">Transcription</keyword>
<dbReference type="PANTHER" id="PTHR43874:SF217">
    <property type="entry name" value="TWO-COMPONENT RESPONSE REGULATOR ORR24-LIKE ISOFORM X1"/>
    <property type="match status" value="1"/>
</dbReference>
<keyword evidence="10" id="KW-1185">Reference proteome</keyword>
<dbReference type="Pfam" id="PF00249">
    <property type="entry name" value="Myb_DNA-binding"/>
    <property type="match status" value="1"/>
</dbReference>
<dbReference type="Gene3D" id="1.10.10.60">
    <property type="entry name" value="Homeodomain-like"/>
    <property type="match status" value="1"/>
</dbReference>
<accession>A0A834YPD9</accession>
<evidence type="ECO:0000256" key="4">
    <source>
        <dbReference type="ARBA" id="ARBA00023163"/>
    </source>
</evidence>
<keyword evidence="3" id="KW-0805">Transcription regulation</keyword>
<evidence type="ECO:0000256" key="7">
    <source>
        <dbReference type="SAM" id="MobiDB-lite"/>
    </source>
</evidence>
<comment type="subcellular location">
    <subcellularLocation>
        <location evidence="1">Nucleus</location>
    </subcellularLocation>
</comment>
<dbReference type="AlphaFoldDB" id="A0A834YPD9"/>
<feature type="region of interest" description="Disordered" evidence="7">
    <location>
        <begin position="148"/>
        <end position="185"/>
    </location>
</feature>
<comment type="caution">
    <text evidence="9">The sequence shown here is derived from an EMBL/GenBank/DDBJ whole genome shotgun (WGS) entry which is preliminary data.</text>
</comment>
<feature type="domain" description="Response regulatory" evidence="8">
    <location>
        <begin position="27"/>
        <end position="138"/>
    </location>
</feature>
<evidence type="ECO:0000256" key="5">
    <source>
        <dbReference type="ARBA" id="ARBA00023242"/>
    </source>
</evidence>
<dbReference type="PROSITE" id="PS50110">
    <property type="entry name" value="RESPONSE_REGULATORY"/>
    <property type="match status" value="1"/>
</dbReference>
<keyword evidence="2" id="KW-0902">Two-component regulatory system</keyword>
<dbReference type="InterPro" id="IPR009057">
    <property type="entry name" value="Homeodomain-like_sf"/>
</dbReference>
<keyword evidence="5" id="KW-0539">Nucleus</keyword>
<dbReference type="SUPFAM" id="SSF52172">
    <property type="entry name" value="CheY-like"/>
    <property type="match status" value="1"/>
</dbReference>
<dbReference type="NCBIfam" id="TIGR01557">
    <property type="entry name" value="myb_SHAQKYF"/>
    <property type="match status" value="1"/>
</dbReference>
<dbReference type="Gene3D" id="3.40.50.2300">
    <property type="match status" value="1"/>
</dbReference>
<dbReference type="Pfam" id="PF00072">
    <property type="entry name" value="Response_reg"/>
    <property type="match status" value="1"/>
</dbReference>
<feature type="modified residue" description="4-aspartylphosphate" evidence="6">
    <location>
        <position position="74"/>
    </location>
</feature>
<dbReference type="InterPro" id="IPR011006">
    <property type="entry name" value="CheY-like_superfamily"/>
</dbReference>
<sequence>MSEKNDQVGQIPAPENGKEYQFPVGMRVLAVDDDIVCLQKLAALLRQFTVTTEATKALKMLRENKDNFDIVITDVQMLEMDGFRLLEIISLEMDIPVIMMSSNDDIKTVMKGIEHGARDYLLKPIRVEEIKNIWQHVIRKTLFDPDKQSIPKGAADQNPKPAKRHGERSKVKEAQTNNLSDEDSLAQKRQRIAWTRELRAKFCDAVKTLGVDKAVPKKILELMNEPGITRENVASHLQKFRNAMKKNDARTIQQSDNGVVSSSIGGHLPNTTILSFDNQGPDSVHCLDGFGVNGHSNSEMIQFSHHVQNPETFSIVSQKPLSLPTNQQGILQQRYPQAPEIMNQMWQTMNIPRLGNSPSHHYQMGNLHQQSDFNGLKYQTFTSRLRMVDDLMDMDIYSHIPSYSTSSEPGPSGFPLVGCTSNSHSIGVFLDAGSSPSIMLRDASTDFSAIAQNDSVVGPQNELPGQYEGSNNVSCMGRGGLDFRGQITGVPLDMQGSIMEEFIGSSQMKLVQQPPEHLKSENNLHFSCCSSTDDDLNAALNPDLRKEEEIDYLTTNDNPPLSAFLWQKEFTINAAKGLQFVVNVPSI</sequence>
<dbReference type="SUPFAM" id="SSF46689">
    <property type="entry name" value="Homeodomain-like"/>
    <property type="match status" value="1"/>
</dbReference>
<evidence type="ECO:0000256" key="2">
    <source>
        <dbReference type="ARBA" id="ARBA00023012"/>
    </source>
</evidence>
<evidence type="ECO:0000256" key="3">
    <source>
        <dbReference type="ARBA" id="ARBA00023015"/>
    </source>
</evidence>
<keyword evidence="6" id="KW-0597">Phosphoprotein</keyword>
<evidence type="ECO:0000259" key="8">
    <source>
        <dbReference type="PROSITE" id="PS50110"/>
    </source>
</evidence>
<dbReference type="OMA" id="DYKEISH"/>
<reference evidence="9 10" key="1">
    <citation type="submission" date="2020-04" db="EMBL/GenBank/DDBJ databases">
        <title>Plant Genome Project.</title>
        <authorList>
            <person name="Zhang R.-G."/>
        </authorList>
    </citation>
    <scope>NUCLEOTIDE SEQUENCE [LARGE SCALE GENOMIC DNA]</scope>
    <source>
        <strain evidence="9">YNK0</strain>
        <tissue evidence="9">Leaf</tissue>
    </source>
</reference>
<proteinExistence type="predicted"/>
<dbReference type="InterPro" id="IPR006447">
    <property type="entry name" value="Myb_dom_plants"/>
</dbReference>
<dbReference type="CDD" id="cd17584">
    <property type="entry name" value="REC_typeB_ARR-like"/>
    <property type="match status" value="1"/>
</dbReference>
<dbReference type="SMART" id="SM00448">
    <property type="entry name" value="REC"/>
    <property type="match status" value="1"/>
</dbReference>
<dbReference type="InterPro" id="IPR045279">
    <property type="entry name" value="ARR-like"/>
</dbReference>
<evidence type="ECO:0000256" key="1">
    <source>
        <dbReference type="ARBA" id="ARBA00004123"/>
    </source>
</evidence>
<dbReference type="OrthoDB" id="60033at2759"/>